<organism evidence="2 3">
    <name type="scientific">Roseococcus suduntuyensis</name>
    <dbReference type="NCBI Taxonomy" id="455361"/>
    <lineage>
        <taxon>Bacteria</taxon>
        <taxon>Pseudomonadati</taxon>
        <taxon>Pseudomonadota</taxon>
        <taxon>Alphaproteobacteria</taxon>
        <taxon>Acetobacterales</taxon>
        <taxon>Roseomonadaceae</taxon>
        <taxon>Roseococcus</taxon>
    </lineage>
</organism>
<keyword evidence="3" id="KW-1185">Reference proteome</keyword>
<evidence type="ECO:0000256" key="1">
    <source>
        <dbReference type="SAM" id="MobiDB-lite"/>
    </source>
</evidence>
<dbReference type="Proteomes" id="UP000553193">
    <property type="component" value="Unassembled WGS sequence"/>
</dbReference>
<evidence type="ECO:0000313" key="2">
    <source>
        <dbReference type="EMBL" id="MBB3897065.1"/>
    </source>
</evidence>
<protein>
    <submittedName>
        <fullName evidence="2">Uncharacterized protein</fullName>
    </submittedName>
</protein>
<name>A0A840AA60_9PROT</name>
<dbReference type="AlphaFoldDB" id="A0A840AA60"/>
<comment type="caution">
    <text evidence="2">The sequence shown here is derived from an EMBL/GenBank/DDBJ whole genome shotgun (WGS) entry which is preliminary data.</text>
</comment>
<proteinExistence type="predicted"/>
<dbReference type="EMBL" id="JACIDJ010000001">
    <property type="protein sequence ID" value="MBB3897065.1"/>
    <property type="molecule type" value="Genomic_DNA"/>
</dbReference>
<sequence length="42" mass="4479">MGLDSPDCVKIFATAALKHQPGGPPMISFHDTEPRRRATTGA</sequence>
<feature type="region of interest" description="Disordered" evidence="1">
    <location>
        <begin position="21"/>
        <end position="42"/>
    </location>
</feature>
<evidence type="ECO:0000313" key="3">
    <source>
        <dbReference type="Proteomes" id="UP000553193"/>
    </source>
</evidence>
<accession>A0A840AA60</accession>
<reference evidence="2 3" key="1">
    <citation type="submission" date="2020-08" db="EMBL/GenBank/DDBJ databases">
        <title>Genomic Encyclopedia of Type Strains, Phase IV (KMG-IV): sequencing the most valuable type-strain genomes for metagenomic binning, comparative biology and taxonomic classification.</title>
        <authorList>
            <person name="Goeker M."/>
        </authorList>
    </citation>
    <scope>NUCLEOTIDE SEQUENCE [LARGE SCALE GENOMIC DNA]</scope>
    <source>
        <strain evidence="2 3">DSM 19979</strain>
    </source>
</reference>
<gene>
    <name evidence="2" type="ORF">GGQ83_000491</name>
</gene>